<dbReference type="OrthoDB" id="2831558at2759"/>
<dbReference type="PANTHER" id="PTHR36091:SF1">
    <property type="entry name" value="ALTERED INHERITANCE OF MITOCHONDRIA PROTEIN 9, MITOCHONDRIAL"/>
    <property type="match status" value="1"/>
</dbReference>
<reference evidence="11 12" key="1">
    <citation type="submission" date="2018-08" db="EMBL/GenBank/DDBJ databases">
        <title>Draft genome sequences of two Aspergillus turcosus clinical strains isolated from bronchoalveolar lavage fluid: one azole-susceptible and the other azole-resistant.</title>
        <authorList>
            <person name="Parent-Michaud M."/>
            <person name="Dufresne P.J."/>
            <person name="Fournier E."/>
            <person name="Martineau C."/>
            <person name="Moreira S."/>
            <person name="Perkins V."/>
            <person name="De Repentigny L."/>
            <person name="Dufresne S.F."/>
        </authorList>
    </citation>
    <scope>NUCLEOTIDE SEQUENCE [LARGE SCALE GENOMIC DNA]</scope>
    <source>
        <strain evidence="11">HMR AF 1038</strain>
    </source>
</reference>
<evidence type="ECO:0000256" key="4">
    <source>
        <dbReference type="ARBA" id="ARBA00022563"/>
    </source>
</evidence>
<feature type="domain" description="ACT" evidence="10">
    <location>
        <begin position="5"/>
        <end position="88"/>
    </location>
</feature>
<protein>
    <recommendedName>
        <fullName evidence="3">Altered inheritance of mitochondria protein 9, mitochondrial</fullName>
    </recommendedName>
    <alternativeName>
        <fullName evidence="8">Found in mitochondrial proteome protein 29</fullName>
    </alternativeName>
</protein>
<dbReference type="PROSITE" id="PS51671">
    <property type="entry name" value="ACT"/>
    <property type="match status" value="1"/>
</dbReference>
<dbReference type="GO" id="GO:0005739">
    <property type="term" value="C:mitochondrion"/>
    <property type="evidence" value="ECO:0007669"/>
    <property type="project" value="UniProtKB-SubCell"/>
</dbReference>
<dbReference type="Pfam" id="PF00551">
    <property type="entry name" value="Formyl_trans_N"/>
    <property type="match status" value="1"/>
</dbReference>
<dbReference type="HAMAP" id="MF_01927">
    <property type="entry name" value="PurU"/>
    <property type="match status" value="1"/>
</dbReference>
<keyword evidence="7" id="KW-0496">Mitochondrion</keyword>
<comment type="caution">
    <text evidence="11">The sequence shown here is derived from an EMBL/GenBank/DDBJ whole genome shotgun (WGS) entry which is preliminary data.</text>
</comment>
<keyword evidence="12" id="KW-1185">Reference proteome</keyword>
<dbReference type="Gene3D" id="3.30.70.260">
    <property type="match status" value="1"/>
</dbReference>
<dbReference type="CDD" id="cd08648">
    <property type="entry name" value="FMT_core_Formyl-FH4-Hydrolase_C"/>
    <property type="match status" value="1"/>
</dbReference>
<evidence type="ECO:0000256" key="7">
    <source>
        <dbReference type="ARBA" id="ARBA00023128"/>
    </source>
</evidence>
<dbReference type="SUPFAM" id="SSF56112">
    <property type="entry name" value="Protein kinase-like (PK-like)"/>
    <property type="match status" value="1"/>
</dbReference>
<dbReference type="EMBL" id="NIDN02000358">
    <property type="protein sequence ID" value="RLL93245.1"/>
    <property type="molecule type" value="Genomic_DNA"/>
</dbReference>
<evidence type="ECO:0000256" key="8">
    <source>
        <dbReference type="ARBA" id="ARBA00031849"/>
    </source>
</evidence>
<dbReference type="InterPro" id="IPR051035">
    <property type="entry name" value="Mito_inheritance_9"/>
</dbReference>
<dbReference type="AlphaFoldDB" id="A0A3R7I9Y1"/>
<evidence type="ECO:0000259" key="10">
    <source>
        <dbReference type="PROSITE" id="PS51671"/>
    </source>
</evidence>
<proteinExistence type="inferred from homology"/>
<dbReference type="GO" id="GO:0046394">
    <property type="term" value="P:carboxylic acid biosynthetic process"/>
    <property type="evidence" value="ECO:0007669"/>
    <property type="project" value="UniProtKB-ARBA"/>
</dbReference>
<sequence>MDSFILTLSCPDRPGIVHAVTAFLVARNLNILDSSQFGDPTSKRFFMRMHFAASASPTEATAEHPALTVDELRTGFEPTAKSLAMDFSIHPASQKPRVLIMVSKIGHCLNDLLFRQSTGQLAIDVPLIISNHPDFAPLAATYNVPFVHLPVTADTKQQQETRVLELVREHNIDLIVLARYMQVLSPMLCEAMSGRIINIHHSFLPSFKGAKPYHQAYDRGVKIIGATAHFVTSDLDEGPIIEQNVVRVNHALSPKELTHAGSNVESNVLATAVKFSAPHRRVSLYANGKPATEEDLFGYNKGRFLVNEGYELAKRYSPFDIRELCRTVSALPRVAGSPITKIHKKEGGYNKALLMTAENGTKLLAKIPCRNIVPRWYGTASEVAVLKFAVKSHSTTPVSDVLAWSADDSNPVRSEYIVLEPSLGQQLTNVWDNLAEHDRVKLIRNFASLESKLAKNKFPGYGALYLRNALPPALKQPDRTIDVDETYCLGPMYHGSWPGGFAADPDDYAKYSGPWRTLAELGRDLVHQGICQVQNYKTSYAGRGPHYGTPEEHLQVLDTVLQVMPILTQAVPIRNHAEPVLSHPDFHPGNIFVSTDDPTVIVGVIDWQFTCILPRFTQVRWPLFLAPPEGYQPGTPNPELPPSYNTDDTEKSEEQKVHEEALRAKCYEAALLKSHLESYLALTEPDVAIRRLFTSCPFTYRDGILPVRDCLLKLWQHWAHLQVSQECPYRFTAEEVAAHETQMAEYEGWLKLREHTHQLLRSNDGGWVPSGVDFGKIQARHDKLYRRFVEAKMEHMSEEDAKRQWFFRDRG</sequence>
<dbReference type="GO" id="GO:0006730">
    <property type="term" value="P:one-carbon metabolic process"/>
    <property type="evidence" value="ECO:0007669"/>
    <property type="project" value="UniProtKB-KW"/>
</dbReference>
<dbReference type="Gene3D" id="3.40.50.170">
    <property type="entry name" value="Formyl transferase, N-terminal domain"/>
    <property type="match status" value="1"/>
</dbReference>
<dbReference type="STRING" id="1245748.A0A3R7I9Y1"/>
<dbReference type="Proteomes" id="UP000215289">
    <property type="component" value="Unassembled WGS sequence"/>
</dbReference>
<evidence type="ECO:0000256" key="3">
    <source>
        <dbReference type="ARBA" id="ARBA00016197"/>
    </source>
</evidence>
<dbReference type="GO" id="GO:0008864">
    <property type="term" value="F:formyltetrahydrofolate deformylase activity"/>
    <property type="evidence" value="ECO:0007669"/>
    <property type="project" value="InterPro"/>
</dbReference>
<name>A0A3R7I9Y1_9EURO</name>
<comment type="similarity">
    <text evidence="2">Belongs to the AIM9 family.</text>
</comment>
<dbReference type="SUPFAM" id="SSF55021">
    <property type="entry name" value="ACT-like"/>
    <property type="match status" value="1"/>
</dbReference>
<keyword evidence="5" id="KW-0378">Hydrolase</keyword>
<dbReference type="PRINTS" id="PR01575">
    <property type="entry name" value="FFH4HYDRLASE"/>
</dbReference>
<dbReference type="InterPro" id="IPR004810">
    <property type="entry name" value="PurU"/>
</dbReference>
<dbReference type="Pfam" id="PF01636">
    <property type="entry name" value="APH"/>
    <property type="match status" value="1"/>
</dbReference>
<dbReference type="InterPro" id="IPR002575">
    <property type="entry name" value="Aminoglycoside_PTrfase"/>
</dbReference>
<dbReference type="InterPro" id="IPR002912">
    <property type="entry name" value="ACT_dom"/>
</dbReference>
<evidence type="ECO:0000313" key="11">
    <source>
        <dbReference type="EMBL" id="RLL93245.1"/>
    </source>
</evidence>
<evidence type="ECO:0000256" key="2">
    <source>
        <dbReference type="ARBA" id="ARBA00005543"/>
    </source>
</evidence>
<evidence type="ECO:0000256" key="9">
    <source>
        <dbReference type="SAM" id="MobiDB-lite"/>
    </source>
</evidence>
<evidence type="ECO:0000256" key="6">
    <source>
        <dbReference type="ARBA" id="ARBA00022946"/>
    </source>
</evidence>
<dbReference type="GO" id="GO:0006520">
    <property type="term" value="P:amino acid metabolic process"/>
    <property type="evidence" value="ECO:0007669"/>
    <property type="project" value="UniProtKB-ARBA"/>
</dbReference>
<dbReference type="Pfam" id="PF01842">
    <property type="entry name" value="ACT"/>
    <property type="match status" value="1"/>
</dbReference>
<dbReference type="InterPro" id="IPR011009">
    <property type="entry name" value="Kinase-like_dom_sf"/>
</dbReference>
<feature type="region of interest" description="Disordered" evidence="9">
    <location>
        <begin position="632"/>
        <end position="651"/>
    </location>
</feature>
<dbReference type="SUPFAM" id="SSF53328">
    <property type="entry name" value="Formyltransferase"/>
    <property type="match status" value="1"/>
</dbReference>
<dbReference type="CDD" id="cd04875">
    <property type="entry name" value="ACT_F4HF-DF"/>
    <property type="match status" value="1"/>
</dbReference>
<evidence type="ECO:0000313" key="12">
    <source>
        <dbReference type="Proteomes" id="UP000215289"/>
    </source>
</evidence>
<dbReference type="InterPro" id="IPR045865">
    <property type="entry name" value="ACT-like_dom_sf"/>
</dbReference>
<accession>A0A3R7I9Y1</accession>
<dbReference type="InterPro" id="IPR041729">
    <property type="entry name" value="Formyl-FH4-Hydrolase_C"/>
</dbReference>
<comment type="subcellular location">
    <subcellularLocation>
        <location evidence="1">Mitochondrion</location>
    </subcellularLocation>
</comment>
<dbReference type="NCBIfam" id="TIGR00655">
    <property type="entry name" value="PurU"/>
    <property type="match status" value="1"/>
</dbReference>
<dbReference type="InterPro" id="IPR036477">
    <property type="entry name" value="Formyl_transf_N_sf"/>
</dbReference>
<dbReference type="NCBIfam" id="NF004684">
    <property type="entry name" value="PRK06027.1"/>
    <property type="match status" value="1"/>
</dbReference>
<keyword evidence="4" id="KW-0554">One-carbon metabolism</keyword>
<evidence type="ECO:0000256" key="5">
    <source>
        <dbReference type="ARBA" id="ARBA00022801"/>
    </source>
</evidence>
<dbReference type="PANTHER" id="PTHR36091">
    <property type="entry name" value="ALTERED INHERITANCE OF MITOCHONDRIA PROTEIN 9, MITOCHONDRIAL"/>
    <property type="match status" value="1"/>
</dbReference>
<dbReference type="Gene3D" id="3.90.1200.10">
    <property type="match status" value="1"/>
</dbReference>
<gene>
    <name evidence="11" type="ORF">CFD26_101352</name>
</gene>
<evidence type="ECO:0000256" key="1">
    <source>
        <dbReference type="ARBA" id="ARBA00004173"/>
    </source>
</evidence>
<dbReference type="GO" id="GO:0006189">
    <property type="term" value="P:'de novo' IMP biosynthetic process"/>
    <property type="evidence" value="ECO:0007669"/>
    <property type="project" value="InterPro"/>
</dbReference>
<organism evidence="11 12">
    <name type="scientific">Aspergillus turcosus</name>
    <dbReference type="NCBI Taxonomy" id="1245748"/>
    <lineage>
        <taxon>Eukaryota</taxon>
        <taxon>Fungi</taxon>
        <taxon>Dikarya</taxon>
        <taxon>Ascomycota</taxon>
        <taxon>Pezizomycotina</taxon>
        <taxon>Eurotiomycetes</taxon>
        <taxon>Eurotiomycetidae</taxon>
        <taxon>Eurotiales</taxon>
        <taxon>Aspergillaceae</taxon>
        <taxon>Aspergillus</taxon>
        <taxon>Aspergillus subgen. Fumigati</taxon>
    </lineage>
</organism>
<keyword evidence="6" id="KW-0809">Transit peptide</keyword>
<dbReference type="InterPro" id="IPR002376">
    <property type="entry name" value="Formyl_transf_N"/>
</dbReference>
<dbReference type="InterPro" id="IPR044074">
    <property type="entry name" value="PurU_ACT"/>
</dbReference>